<evidence type="ECO:0000313" key="2">
    <source>
        <dbReference type="Proteomes" id="UP000504634"/>
    </source>
</evidence>
<dbReference type="Pfam" id="PF16007">
    <property type="entry name" value="DUF4777"/>
    <property type="match status" value="1"/>
</dbReference>
<name>A0A6J2U3V0_DROLE</name>
<feature type="domain" description="DUF4777" evidence="1">
    <location>
        <begin position="221"/>
        <end position="284"/>
    </location>
</feature>
<accession>A0A6J2U3V0</accession>
<evidence type="ECO:0000259" key="1">
    <source>
        <dbReference type="Pfam" id="PF16007"/>
    </source>
</evidence>
<evidence type="ECO:0000313" key="3">
    <source>
        <dbReference type="RefSeq" id="XP_030381802.1"/>
    </source>
</evidence>
<keyword evidence="2" id="KW-1185">Reference proteome</keyword>
<dbReference type="Proteomes" id="UP000504634">
    <property type="component" value="Unplaced"/>
</dbReference>
<dbReference type="RefSeq" id="XP_030381802.1">
    <property type="nucleotide sequence ID" value="XM_030525942.1"/>
</dbReference>
<dbReference type="OrthoDB" id="7871226at2759"/>
<proteinExistence type="predicted"/>
<gene>
    <name evidence="3" type="primary">LOC115629471</name>
</gene>
<organism evidence="2 3">
    <name type="scientific">Drosophila lebanonensis</name>
    <name type="common">Fruit fly</name>
    <name type="synonym">Scaptodrosophila lebanonensis</name>
    <dbReference type="NCBI Taxonomy" id="7225"/>
    <lineage>
        <taxon>Eukaryota</taxon>
        <taxon>Metazoa</taxon>
        <taxon>Ecdysozoa</taxon>
        <taxon>Arthropoda</taxon>
        <taxon>Hexapoda</taxon>
        <taxon>Insecta</taxon>
        <taxon>Pterygota</taxon>
        <taxon>Neoptera</taxon>
        <taxon>Endopterygota</taxon>
        <taxon>Diptera</taxon>
        <taxon>Brachycera</taxon>
        <taxon>Muscomorpha</taxon>
        <taxon>Ephydroidea</taxon>
        <taxon>Drosophilidae</taxon>
        <taxon>Scaptodrosophila</taxon>
    </lineage>
</organism>
<dbReference type="AlphaFoldDB" id="A0A6J2U3V0"/>
<sequence length="317" mass="34201">MAAGHGEECGGGGSVHGHGHIHSYMVQQSDNGDSAAVAALEAAITGPDALARSKNQLSEPMQASADMEAINCPYNINYQGSKPSPSLYQRAVNSKLNAAATAYIRPSSFQYSNHNYYGIATQQHAASAAAGNIGFGAGGGGTGGALNGSGNGVGLLPKPTYSAPAQFSMHLLPTPETHPFQLNVAAASFAPSQSLLAQAQAQAQRFVTKPQQSRWRRQPLPDLFHAVLGLMRELNRSVSYPEIINTLALRLQRPEVELKRHVPHTLHAAVNNGYLRKDGNRYTLLSEQEQVEIMKRNMEAAERAKELEKEPLSWRKR</sequence>
<protein>
    <submittedName>
        <fullName evidence="3">Uncharacterized protein LOC115629471</fullName>
    </submittedName>
</protein>
<dbReference type="GeneID" id="115629471"/>
<dbReference type="InterPro" id="IPR031957">
    <property type="entry name" value="DUF4777"/>
</dbReference>
<reference evidence="3" key="1">
    <citation type="submission" date="2025-08" db="UniProtKB">
        <authorList>
            <consortium name="RefSeq"/>
        </authorList>
    </citation>
    <scope>IDENTIFICATION</scope>
    <source>
        <strain evidence="3">11010-0011.00</strain>
        <tissue evidence="3">Whole body</tissue>
    </source>
</reference>